<dbReference type="InterPro" id="IPR013656">
    <property type="entry name" value="PAS_4"/>
</dbReference>
<dbReference type="PRINTS" id="PR00344">
    <property type="entry name" value="BCTRLSENSOR"/>
</dbReference>
<dbReference type="SUPFAM" id="SSF47226">
    <property type="entry name" value="Histidine-containing phosphotransfer domain, HPT domain"/>
    <property type="match status" value="1"/>
</dbReference>
<dbReference type="SUPFAM" id="SSF52172">
    <property type="entry name" value="CheY-like"/>
    <property type="match status" value="1"/>
</dbReference>
<dbReference type="SMART" id="SM00387">
    <property type="entry name" value="HATPase_c"/>
    <property type="match status" value="1"/>
</dbReference>
<sequence>MSLGPLRKRRRLTSRCLVVLMLLCGLSTAMAAPTRSRAVQEPPPRVWLTPAEEAWRRAHPVVQVGVFAGDFVPFEAWRGGRPEGLGVDYIRALATRAGMQLEFHPYTDWEAVAIGQSKQPAPYDILLAQPAIGQRMERFYMLRPFVSSQRIVLVARKGDLQIRSDADLDAARVVIERRFEIPAAAFAERHPRATLVYADDGRDALDMLARGQADAYLGVTHPRTAALVRQRRADDVSILGPIDLPGFALAPAVRRDRSELASILRKAEAAIPESEVEQMRLRWGAGDTPSLATSHAVGLTRAEREWIASLPVLRVGYEVDRFPYSFLAREGGFDGIAANYLELIQRKLGLRVELVPAADWSSLQRMALAREVDMIATGSTGDIDGDDMVFSRSYEDFPQVIVARLHGPAIASPSDLGGRTVAVRDEPGVLSSLHALLPQTKLRTVGSNEAGLALVASGEADAYIGTLPAIDALIRNRYAGELRVVGPAGFDTELAFGVQRQYRPLIPLIDRVLDSTPEDERQAIRARWLTTDYVYGVPWRWVLLATAAVLLVIGAIGLAYARLRRASRLQARAETALAAQLQFQQALLENIPYAVFVKDREGRYVTVNRAYEAMFGVTREQLVGRTARESAHANGIDDRVLTGEDMHVLSTGDGTRRELTVPAPQGRGGARHLIVWRHPLDAAGDGALRLIGTIVDVTEIREAEGRARASEQRLHDITQSMPGTVFQFRVSADGERGFTYVAGDTQRMLGVSPDELLHHESAVFSRLHPDDQPRVAEAVDTTARTLKPIQAFDVRIRIGDRWRWLRTEGGPPRRLDDGAVEWSGYWVDTTELHEQAQALGEAKAQAESAVAAKSIFLAAMSHEIRTPMTGVLGLMELLAHTRLDHEQSSMTTMARDSARALLQILDDILDYSRIESGRLAISETDFDLRELVDSVAGLFGVRAKESGVRLYAIVDWRLATRFRGDAMRIRQIVANLLSNALKFTAQGHVALQVRLVNETPRGQQLRIEVVDTGIGIAPENLARLFQPFTQAEESTTRRFGGTGLGLSISRRLAEMMGGSLHLESELGDGTRAVLELSLSVVKPLQGMAEFEGRTAVVCVADELRSQEIGNGLSSFGFSLVEAEPSDLVEFEPGDMDLLLVDAHVEVPAALANVPLVLVAGDADANAQGADRVWMSGDPQSARALARACHEALGLVEADAGALAPVSAGATHEARILVAEDHPINRAVIGRQLESLGYSYAMATNGEEALAELGRTHYDLLLTDCHMPVVDGYALTRAIRASERDGVHLPIVGLSASVLPEQIQRCREAGMDDFLGKPIQMDALATKLSSLLLSPTEERASFVAGEETPGLDRLRAMYEEETDYRRVLGDLLSISRSELAELDEAIDTRDVARQRELLHRIEGALVLVGAHTAAPDDTPRDVALRRAAIVATLDSIESALRDARSDATG</sequence>
<dbReference type="InterPro" id="IPR013655">
    <property type="entry name" value="PAS_fold_3"/>
</dbReference>
<feature type="domain" description="PAS" evidence="8">
    <location>
        <begin position="580"/>
        <end position="626"/>
    </location>
</feature>
<dbReference type="InterPro" id="IPR001789">
    <property type="entry name" value="Sig_transdc_resp-reg_receiver"/>
</dbReference>
<dbReference type="InterPro" id="IPR004358">
    <property type="entry name" value="Sig_transdc_His_kin-like_C"/>
</dbReference>
<dbReference type="RefSeq" id="WP_309263149.1">
    <property type="nucleotide sequence ID" value="NZ_JARUHG010000004.1"/>
</dbReference>
<dbReference type="Pfam" id="PF08448">
    <property type="entry name" value="PAS_4"/>
    <property type="match status" value="1"/>
</dbReference>
<evidence type="ECO:0000259" key="8">
    <source>
        <dbReference type="PROSITE" id="PS50112"/>
    </source>
</evidence>
<dbReference type="PROSITE" id="PS50110">
    <property type="entry name" value="RESPONSE_REGULATORY"/>
    <property type="match status" value="1"/>
</dbReference>
<evidence type="ECO:0000256" key="2">
    <source>
        <dbReference type="ARBA" id="ARBA00012438"/>
    </source>
</evidence>
<feature type="chain" id="PRO_5047532917" description="histidine kinase" evidence="5">
    <location>
        <begin position="32"/>
        <end position="1448"/>
    </location>
</feature>
<feature type="domain" description="PAS" evidence="8">
    <location>
        <begin position="710"/>
        <end position="786"/>
    </location>
</feature>
<evidence type="ECO:0000313" key="9">
    <source>
        <dbReference type="EMBL" id="MDR0184019.1"/>
    </source>
</evidence>
<organism evidence="9 10">
    <name type="scientific">Lysobacter arvi</name>
    <dbReference type="NCBI Taxonomy" id="3038776"/>
    <lineage>
        <taxon>Bacteria</taxon>
        <taxon>Pseudomonadati</taxon>
        <taxon>Pseudomonadota</taxon>
        <taxon>Gammaproteobacteria</taxon>
        <taxon>Lysobacterales</taxon>
        <taxon>Lysobacteraceae</taxon>
        <taxon>Lysobacter</taxon>
    </lineage>
</organism>
<proteinExistence type="predicted"/>
<dbReference type="InterPro" id="IPR036641">
    <property type="entry name" value="HPT_dom_sf"/>
</dbReference>
<dbReference type="EC" id="2.7.13.3" evidence="2"/>
<dbReference type="InterPro" id="IPR000014">
    <property type="entry name" value="PAS"/>
</dbReference>
<dbReference type="Pfam" id="PF00072">
    <property type="entry name" value="Response_reg"/>
    <property type="match status" value="1"/>
</dbReference>
<dbReference type="InterPro" id="IPR035965">
    <property type="entry name" value="PAS-like_dom_sf"/>
</dbReference>
<dbReference type="SUPFAM" id="SSF55874">
    <property type="entry name" value="ATPase domain of HSP90 chaperone/DNA topoisomerase II/histidine kinase"/>
    <property type="match status" value="1"/>
</dbReference>
<dbReference type="CDD" id="cd17546">
    <property type="entry name" value="REC_hyHK_CKI1_RcsC-like"/>
    <property type="match status" value="1"/>
</dbReference>
<dbReference type="SMART" id="SM00091">
    <property type="entry name" value="PAS"/>
    <property type="match status" value="2"/>
</dbReference>
<evidence type="ECO:0000259" key="7">
    <source>
        <dbReference type="PROSITE" id="PS50110"/>
    </source>
</evidence>
<dbReference type="Pfam" id="PF00512">
    <property type="entry name" value="HisKA"/>
    <property type="match status" value="1"/>
</dbReference>
<dbReference type="SUPFAM" id="SSF53850">
    <property type="entry name" value="Periplasmic binding protein-like II"/>
    <property type="match status" value="2"/>
</dbReference>
<dbReference type="PROSITE" id="PS50109">
    <property type="entry name" value="HIS_KIN"/>
    <property type="match status" value="1"/>
</dbReference>
<dbReference type="InterPro" id="IPR003594">
    <property type="entry name" value="HATPase_dom"/>
</dbReference>
<dbReference type="PANTHER" id="PTHR45339:SF6">
    <property type="entry name" value="SENSORY HISTIDINE PROTEIN KINASE"/>
    <property type="match status" value="1"/>
</dbReference>
<dbReference type="NCBIfam" id="TIGR00229">
    <property type="entry name" value="sensory_box"/>
    <property type="match status" value="1"/>
</dbReference>
<dbReference type="Gene3D" id="1.10.287.130">
    <property type="match status" value="1"/>
</dbReference>
<dbReference type="SMART" id="SM00448">
    <property type="entry name" value="REC"/>
    <property type="match status" value="1"/>
</dbReference>
<dbReference type="CDD" id="cd16922">
    <property type="entry name" value="HATPase_EvgS-ArcB-TorS-like"/>
    <property type="match status" value="1"/>
</dbReference>
<dbReference type="SMART" id="SM00062">
    <property type="entry name" value="PBPb"/>
    <property type="match status" value="2"/>
</dbReference>
<feature type="domain" description="Histidine kinase" evidence="6">
    <location>
        <begin position="859"/>
        <end position="1080"/>
    </location>
</feature>
<dbReference type="Pfam" id="PF02518">
    <property type="entry name" value="HATPase_c"/>
    <property type="match status" value="1"/>
</dbReference>
<keyword evidence="3 4" id="KW-0597">Phosphoprotein</keyword>
<dbReference type="InterPro" id="IPR005467">
    <property type="entry name" value="His_kinase_dom"/>
</dbReference>
<gene>
    <name evidence="9" type="ORF">P8609_13730</name>
</gene>
<dbReference type="InterPro" id="IPR036097">
    <property type="entry name" value="HisK_dim/P_sf"/>
</dbReference>
<dbReference type="EMBL" id="JARUHG010000004">
    <property type="protein sequence ID" value="MDR0184019.1"/>
    <property type="molecule type" value="Genomic_DNA"/>
</dbReference>
<evidence type="ECO:0000313" key="10">
    <source>
        <dbReference type="Proteomes" id="UP001233535"/>
    </source>
</evidence>
<dbReference type="CDD" id="cd00082">
    <property type="entry name" value="HisKA"/>
    <property type="match status" value="1"/>
</dbReference>
<feature type="domain" description="Response regulatory" evidence="7">
    <location>
        <begin position="1214"/>
        <end position="1331"/>
    </location>
</feature>
<evidence type="ECO:0000259" key="6">
    <source>
        <dbReference type="PROSITE" id="PS50109"/>
    </source>
</evidence>
<evidence type="ECO:0000256" key="3">
    <source>
        <dbReference type="ARBA" id="ARBA00022553"/>
    </source>
</evidence>
<dbReference type="PANTHER" id="PTHR45339">
    <property type="entry name" value="HYBRID SIGNAL TRANSDUCTION HISTIDINE KINASE J"/>
    <property type="match status" value="1"/>
</dbReference>
<dbReference type="InterPro" id="IPR036890">
    <property type="entry name" value="HATPase_C_sf"/>
</dbReference>
<evidence type="ECO:0000256" key="4">
    <source>
        <dbReference type="PROSITE-ProRule" id="PRU00169"/>
    </source>
</evidence>
<dbReference type="InterPro" id="IPR011006">
    <property type="entry name" value="CheY-like_superfamily"/>
</dbReference>
<dbReference type="Gene3D" id="3.40.50.2300">
    <property type="match status" value="1"/>
</dbReference>
<keyword evidence="10" id="KW-1185">Reference proteome</keyword>
<dbReference type="SMART" id="SM00388">
    <property type="entry name" value="HisKA"/>
    <property type="match status" value="1"/>
</dbReference>
<comment type="catalytic activity">
    <reaction evidence="1">
        <text>ATP + protein L-histidine = ADP + protein N-phospho-L-histidine.</text>
        <dbReference type="EC" id="2.7.13.3"/>
    </reaction>
</comment>
<feature type="modified residue" description="4-aspartylphosphate" evidence="4">
    <location>
        <position position="1263"/>
    </location>
</feature>
<reference evidence="9 10" key="1">
    <citation type="submission" date="2023-04" db="EMBL/GenBank/DDBJ databases">
        <title>Lysobacter sp. strain UC isolated from soil sample.</title>
        <authorList>
            <person name="Choksket S."/>
            <person name="Harshvardhan F."/>
            <person name="Rana R."/>
            <person name="Patil P.B."/>
            <person name="Korpole S."/>
        </authorList>
    </citation>
    <scope>NUCLEOTIDE SEQUENCE [LARGE SCALE GENOMIC DNA]</scope>
    <source>
        <strain evidence="9 10">UC</strain>
    </source>
</reference>
<dbReference type="Gene3D" id="3.30.450.20">
    <property type="entry name" value="PAS domain"/>
    <property type="match status" value="2"/>
</dbReference>
<dbReference type="SUPFAM" id="SSF47384">
    <property type="entry name" value="Homodimeric domain of signal transducing histidine kinase"/>
    <property type="match status" value="1"/>
</dbReference>
<dbReference type="Proteomes" id="UP001233535">
    <property type="component" value="Unassembled WGS sequence"/>
</dbReference>
<dbReference type="CDD" id="cd00130">
    <property type="entry name" value="PAS"/>
    <property type="match status" value="2"/>
</dbReference>
<dbReference type="Pfam" id="PF08447">
    <property type="entry name" value="PAS_3"/>
    <property type="match status" value="1"/>
</dbReference>
<dbReference type="Gene3D" id="3.40.190.10">
    <property type="entry name" value="Periplasmic binding protein-like II"/>
    <property type="match status" value="4"/>
</dbReference>
<dbReference type="PROSITE" id="PS50112">
    <property type="entry name" value="PAS"/>
    <property type="match status" value="2"/>
</dbReference>
<evidence type="ECO:0000256" key="1">
    <source>
        <dbReference type="ARBA" id="ARBA00000085"/>
    </source>
</evidence>
<dbReference type="CDD" id="cd01007">
    <property type="entry name" value="PBP2_BvgS_HisK_like"/>
    <property type="match status" value="2"/>
</dbReference>
<dbReference type="SUPFAM" id="SSF55785">
    <property type="entry name" value="PYP-like sensor domain (PAS domain)"/>
    <property type="match status" value="2"/>
</dbReference>
<name>A0ABU1CGF6_9GAMM</name>
<accession>A0ABU1CGF6</accession>
<comment type="caution">
    <text evidence="9">The sequence shown here is derived from an EMBL/GenBank/DDBJ whole genome shotgun (WGS) entry which is preliminary data.</text>
</comment>
<dbReference type="Pfam" id="PF00497">
    <property type="entry name" value="SBP_bac_3"/>
    <property type="match status" value="2"/>
</dbReference>
<dbReference type="InterPro" id="IPR003661">
    <property type="entry name" value="HisK_dim/P_dom"/>
</dbReference>
<dbReference type="Gene3D" id="3.30.565.10">
    <property type="entry name" value="Histidine kinase-like ATPase, C-terminal domain"/>
    <property type="match status" value="1"/>
</dbReference>
<dbReference type="InterPro" id="IPR001638">
    <property type="entry name" value="Solute-binding_3/MltF_N"/>
</dbReference>
<feature type="signal peptide" evidence="5">
    <location>
        <begin position="1"/>
        <end position="31"/>
    </location>
</feature>
<keyword evidence="5" id="KW-0732">Signal</keyword>
<evidence type="ECO:0000256" key="5">
    <source>
        <dbReference type="SAM" id="SignalP"/>
    </source>
</evidence>
<protein>
    <recommendedName>
        <fullName evidence="2">histidine kinase</fullName>
        <ecNumber evidence="2">2.7.13.3</ecNumber>
    </recommendedName>
</protein>